<protein>
    <submittedName>
        <fullName evidence="1">DUF4238 domain-containing protein</fullName>
    </submittedName>
</protein>
<organism evidence="1 2">
    <name type="scientific">Shewanella intestini</name>
    <dbReference type="NCBI Taxonomy" id="2017544"/>
    <lineage>
        <taxon>Bacteria</taxon>
        <taxon>Pseudomonadati</taxon>
        <taxon>Pseudomonadota</taxon>
        <taxon>Gammaproteobacteria</taxon>
        <taxon>Alteromonadales</taxon>
        <taxon>Shewanellaceae</taxon>
        <taxon>Shewanella</taxon>
    </lineage>
</organism>
<reference evidence="1 2" key="1">
    <citation type="submission" date="2020-02" db="EMBL/GenBank/DDBJ databases">
        <title>Shewanella WXL01 sp. nov., a marine bacterium isolated from green algae in Luhuitou Fringing Reef (Northern South China Sea).</title>
        <authorList>
            <person name="Wang X."/>
        </authorList>
    </citation>
    <scope>NUCLEOTIDE SEQUENCE [LARGE SCALE GENOMIC DNA]</scope>
    <source>
        <strain evidence="1 2">MCCC 1A01895</strain>
    </source>
</reference>
<name>A0ABS5I614_9GAMM</name>
<dbReference type="RefSeq" id="WP_153666119.1">
    <property type="nucleotide sequence ID" value="NZ_JAAIKR010000019.1"/>
</dbReference>
<dbReference type="EMBL" id="JAAIKR010000019">
    <property type="protein sequence ID" value="MBR9729366.1"/>
    <property type="molecule type" value="Genomic_DNA"/>
</dbReference>
<keyword evidence="2" id="KW-1185">Reference proteome</keyword>
<evidence type="ECO:0000313" key="1">
    <source>
        <dbReference type="EMBL" id="MBR9729366.1"/>
    </source>
</evidence>
<dbReference type="Pfam" id="PF14022">
    <property type="entry name" value="DUF4238"/>
    <property type="match status" value="1"/>
</dbReference>
<proteinExistence type="predicted"/>
<accession>A0ABS5I614</accession>
<sequence>MKKRRHHYVWRNYLRSWSDNEQIWCVRNKKVFPTNLMNIGQERDFYRLNELTKKEVSFLTLLLNQHSSEAIQKLNHGWMELFTAVFQIREQVNKHELSDGAFEAEIEKQIINLGEDFHCKIEEGAIKFLDGLLDNGTNFLADEDNAIEFIYYLCVQYFRTKNIKESAASSVSELDLLDVDKAWNILSHTFSTALAWSIYAERSQWSSVILENHTSFPFLTSDQPIINTYAAFGKQVKDHDELEFYYPLSPEKALLLTKKAEYKDMPSKFLNELEASGYNDIMINMSHEQIYSFQKEQLEMYVQKYNKMLNRD</sequence>
<gene>
    <name evidence="1" type="ORF">G3R48_15410</name>
</gene>
<comment type="caution">
    <text evidence="1">The sequence shown here is derived from an EMBL/GenBank/DDBJ whole genome shotgun (WGS) entry which is preliminary data.</text>
</comment>
<evidence type="ECO:0000313" key="2">
    <source>
        <dbReference type="Proteomes" id="UP000811844"/>
    </source>
</evidence>
<dbReference type="Proteomes" id="UP000811844">
    <property type="component" value="Unassembled WGS sequence"/>
</dbReference>
<dbReference type="InterPro" id="IPR025332">
    <property type="entry name" value="DUF4238"/>
</dbReference>